<dbReference type="SUPFAM" id="SSF51338">
    <property type="entry name" value="Composite domain of metallo-dependent hydrolases"/>
    <property type="match status" value="1"/>
</dbReference>
<name>A0ABX7Y107_9ACTN</name>
<dbReference type="Proteomes" id="UP000678513">
    <property type="component" value="Chromosome"/>
</dbReference>
<dbReference type="InterPro" id="IPR013108">
    <property type="entry name" value="Amidohydro_3"/>
</dbReference>
<dbReference type="InterPro" id="IPR032466">
    <property type="entry name" value="Metal_Hydrolase"/>
</dbReference>
<dbReference type="Gene3D" id="3.20.20.140">
    <property type="entry name" value="Metal-dependent hydrolases"/>
    <property type="match status" value="1"/>
</dbReference>
<dbReference type="PANTHER" id="PTHR22642">
    <property type="entry name" value="IMIDAZOLONEPROPIONASE"/>
    <property type="match status" value="1"/>
</dbReference>
<gene>
    <name evidence="2" type="ORF">J5A65_07575</name>
</gene>
<proteinExistence type="predicted"/>
<dbReference type="RefSeq" id="WP_212320852.1">
    <property type="nucleotide sequence ID" value="NZ_AP024463.1"/>
</dbReference>
<dbReference type="Pfam" id="PF07969">
    <property type="entry name" value="Amidohydro_3"/>
    <property type="match status" value="1"/>
</dbReference>
<dbReference type="Gene3D" id="3.10.310.70">
    <property type="match status" value="1"/>
</dbReference>
<dbReference type="InterPro" id="IPR011059">
    <property type="entry name" value="Metal-dep_hydrolase_composite"/>
</dbReference>
<evidence type="ECO:0000259" key="1">
    <source>
        <dbReference type="Pfam" id="PF07969"/>
    </source>
</evidence>
<evidence type="ECO:0000313" key="3">
    <source>
        <dbReference type="Proteomes" id="UP000678513"/>
    </source>
</evidence>
<dbReference type="EMBL" id="CP072384">
    <property type="protein sequence ID" value="QUC06849.1"/>
    <property type="molecule type" value="Genomic_DNA"/>
</dbReference>
<evidence type="ECO:0000313" key="2">
    <source>
        <dbReference type="EMBL" id="QUC06849.1"/>
    </source>
</evidence>
<accession>A0ABX7Y107</accession>
<keyword evidence="3" id="KW-1185">Reference proteome</keyword>
<dbReference type="SUPFAM" id="SSF51556">
    <property type="entry name" value="Metallo-dependent hydrolases"/>
    <property type="match status" value="1"/>
</dbReference>
<reference evidence="2 3" key="1">
    <citation type="submission" date="2021-03" db="EMBL/GenBank/DDBJ databases">
        <title>Human Oral Microbial Genomes.</title>
        <authorList>
            <person name="Johnston C.D."/>
            <person name="Chen T."/>
            <person name="Dewhirst F.E."/>
        </authorList>
    </citation>
    <scope>NUCLEOTIDE SEQUENCE [LARGE SCALE GENOMIC DNA]</scope>
    <source>
        <strain evidence="2 3">DSMZ 100122</strain>
    </source>
</reference>
<sequence length="475" mass="50913">MLMAEFRLVESFRITRARPVPGLGTGPYSEPLDITVVGGVITAIEPTAGVGDGDFDADGANLMPGLWDNHVHFSLASLIGQCTRLSHKAAQAEILAAVEDHLRHRPPRLIGYGFRSATWPAPPAAADLDAITAAIPVALISRDLHSVWCNTPALEQAGASGHPTGFLVEEEAFSAIRILMSRYLDLVEHAVQATEQEAASRGIVGIVDYSSDWAVEAWQRRAASRSLGLRVEAATYPDKLDDLIAMSVKTGDQLAENLKVGPLKIIADGSMGSRTAHCIMPYPNPLPGYPNGMPKYTRPELTAVLRRAREAGLKAAVHAIGDAACHDALDAFEISRARGSIEHVQCVAPVDLPRFAQLKLTASIQPAHQLEDAGVVDRVWPDAKGRAYPMLDLLRARARVVFGSDAPVAPLDPWKAIEAACHRPYRPDQALTPLAGLRASSRTSLSIGQPADMVLTAGPGMVLLTMLGGRVTFCR</sequence>
<dbReference type="PANTHER" id="PTHR22642:SF2">
    <property type="entry name" value="PROTEIN LONG AFTER FAR-RED 3"/>
    <property type="match status" value="1"/>
</dbReference>
<dbReference type="Gene3D" id="2.30.40.10">
    <property type="entry name" value="Urease, subunit C, domain 1"/>
    <property type="match status" value="1"/>
</dbReference>
<protein>
    <submittedName>
        <fullName evidence="2">Amidohydrolase family protein</fullName>
    </submittedName>
</protein>
<organism evidence="2 3">
    <name type="scientific">Arachnia rubra</name>
    <dbReference type="NCBI Taxonomy" id="1547448"/>
    <lineage>
        <taxon>Bacteria</taxon>
        <taxon>Bacillati</taxon>
        <taxon>Actinomycetota</taxon>
        <taxon>Actinomycetes</taxon>
        <taxon>Propionibacteriales</taxon>
        <taxon>Propionibacteriaceae</taxon>
        <taxon>Arachnia</taxon>
    </lineage>
</organism>
<feature type="domain" description="Amidohydrolase 3" evidence="1">
    <location>
        <begin position="56"/>
        <end position="443"/>
    </location>
</feature>